<gene>
    <name evidence="2" type="ORF">VTJ49DRAFT_5904</name>
</gene>
<feature type="compositionally biased region" description="Basic and acidic residues" evidence="1">
    <location>
        <begin position="135"/>
        <end position="151"/>
    </location>
</feature>
<feature type="region of interest" description="Disordered" evidence="1">
    <location>
        <begin position="1"/>
        <end position="67"/>
    </location>
</feature>
<keyword evidence="3" id="KW-1185">Reference proteome</keyword>
<feature type="region of interest" description="Disordered" evidence="1">
    <location>
        <begin position="91"/>
        <end position="151"/>
    </location>
</feature>
<dbReference type="EMBL" id="JAZGSY010000512">
    <property type="protein sequence ID" value="KAL1835904.1"/>
    <property type="molecule type" value="Genomic_DNA"/>
</dbReference>
<feature type="compositionally biased region" description="Low complexity" evidence="1">
    <location>
        <begin position="106"/>
        <end position="131"/>
    </location>
</feature>
<evidence type="ECO:0000313" key="3">
    <source>
        <dbReference type="Proteomes" id="UP001583172"/>
    </source>
</evidence>
<accession>A0ABR3V2A6</accession>
<protein>
    <recommendedName>
        <fullName evidence="4">Amidoligase enzyme-domain-containing protein</fullName>
    </recommendedName>
</protein>
<name>A0ABR3V2A6_HUMIN</name>
<dbReference type="PANTHER" id="PTHR36847">
    <property type="entry name" value="AMIDOLIGASE ENZYME"/>
    <property type="match status" value="1"/>
</dbReference>
<proteinExistence type="predicted"/>
<dbReference type="Proteomes" id="UP001583172">
    <property type="component" value="Unassembled WGS sequence"/>
</dbReference>
<organism evidence="2 3">
    <name type="scientific">Humicola insolens</name>
    <name type="common">Soft-rot fungus</name>
    <dbReference type="NCBI Taxonomy" id="85995"/>
    <lineage>
        <taxon>Eukaryota</taxon>
        <taxon>Fungi</taxon>
        <taxon>Dikarya</taxon>
        <taxon>Ascomycota</taxon>
        <taxon>Pezizomycotina</taxon>
        <taxon>Sordariomycetes</taxon>
        <taxon>Sordariomycetidae</taxon>
        <taxon>Sordariales</taxon>
        <taxon>Chaetomiaceae</taxon>
        <taxon>Mycothermus</taxon>
    </lineage>
</organism>
<evidence type="ECO:0008006" key="4">
    <source>
        <dbReference type="Google" id="ProtNLM"/>
    </source>
</evidence>
<evidence type="ECO:0000313" key="2">
    <source>
        <dbReference type="EMBL" id="KAL1835904.1"/>
    </source>
</evidence>
<feature type="compositionally biased region" description="Low complexity" evidence="1">
    <location>
        <begin position="17"/>
        <end position="47"/>
    </location>
</feature>
<sequence length="500" mass="54795">MAPFIFDDDRQSMRLNSADAPDSPESAPAGDAPQQETPASATALPSSQPQPPAAQPPSLAAETARDRAEDISIALEWKLLYPLLLRGHPDPRPEDPRPIAFEPCITSSSSESTSTASPSASSPTISSSSAPDEASINHDHDHDQDSHERARLEQVHTHVASTILSIPDEHAVTLHALRREGGEEKDVWATSWVVKRANSAEPLEQEGKVPGYVWVPVEVCSPRMRFGEARTRARMRDVLGALQAGHRLVANASCEVHVHLGRMDGRAWGLGTLKRLASVLWLAEPTLRRIRDPRSPNFGNVYTWGFAMREQSRLAMLVGKDAAAMCATLEEASMAITDDQIAEAVRAQPAAAPKEVAALAAIWRTTSHLELGRLLSGPEKKYRRLGFNFSAFGEEDERARRNPRTMEFRIMDGSVDTELIVSWLAICGTIVETAVAEGDPRFGAALSLLLGRTAERTPPGDTEAETVGVRLGREFAELMQALEIGEEHYRGFQDKIRREH</sequence>
<evidence type="ECO:0000256" key="1">
    <source>
        <dbReference type="SAM" id="MobiDB-lite"/>
    </source>
</evidence>
<dbReference type="PANTHER" id="PTHR36847:SF1">
    <property type="entry name" value="AMIDOLIGASE ENZYME"/>
    <property type="match status" value="1"/>
</dbReference>
<dbReference type="InterPro" id="IPR022025">
    <property type="entry name" value="Amidoligase_2"/>
</dbReference>
<dbReference type="Pfam" id="PF12224">
    <property type="entry name" value="Amidoligase_2"/>
    <property type="match status" value="1"/>
</dbReference>
<reference evidence="2 3" key="1">
    <citation type="journal article" date="2024" name="Commun. Biol.">
        <title>Comparative genomic analysis of thermophilic fungi reveals convergent evolutionary adaptations and gene losses.</title>
        <authorList>
            <person name="Steindorff A.S."/>
            <person name="Aguilar-Pontes M.V."/>
            <person name="Robinson A.J."/>
            <person name="Andreopoulos B."/>
            <person name="LaButti K."/>
            <person name="Kuo A."/>
            <person name="Mondo S."/>
            <person name="Riley R."/>
            <person name="Otillar R."/>
            <person name="Haridas S."/>
            <person name="Lipzen A."/>
            <person name="Grimwood J."/>
            <person name="Schmutz J."/>
            <person name="Clum A."/>
            <person name="Reid I.D."/>
            <person name="Moisan M.C."/>
            <person name="Butler G."/>
            <person name="Nguyen T.T.M."/>
            <person name="Dewar K."/>
            <person name="Conant G."/>
            <person name="Drula E."/>
            <person name="Henrissat B."/>
            <person name="Hansel C."/>
            <person name="Singer S."/>
            <person name="Hutchinson M.I."/>
            <person name="de Vries R.P."/>
            <person name="Natvig D.O."/>
            <person name="Powell A.J."/>
            <person name="Tsang A."/>
            <person name="Grigoriev I.V."/>
        </authorList>
    </citation>
    <scope>NUCLEOTIDE SEQUENCE [LARGE SCALE GENOMIC DNA]</scope>
    <source>
        <strain evidence="2 3">CBS 620.91</strain>
    </source>
</reference>
<comment type="caution">
    <text evidence="2">The sequence shown here is derived from an EMBL/GenBank/DDBJ whole genome shotgun (WGS) entry which is preliminary data.</text>
</comment>